<dbReference type="Proteomes" id="UP000253831">
    <property type="component" value="Unassembled WGS sequence"/>
</dbReference>
<name>A0A369XLQ0_9PROT</name>
<evidence type="ECO:0000313" key="2">
    <source>
        <dbReference type="Proteomes" id="UP000253831"/>
    </source>
</evidence>
<proteinExistence type="predicted"/>
<dbReference type="AlphaFoldDB" id="A0A369XLQ0"/>
<dbReference type="EMBL" id="QPGA01000014">
    <property type="protein sequence ID" value="RDE50854.1"/>
    <property type="molecule type" value="Genomic_DNA"/>
</dbReference>
<evidence type="ECO:0000313" key="1">
    <source>
        <dbReference type="EMBL" id="RDE50854.1"/>
    </source>
</evidence>
<evidence type="ECO:0008006" key="3">
    <source>
        <dbReference type="Google" id="ProtNLM"/>
    </source>
</evidence>
<gene>
    <name evidence="1" type="ORF">DVS81_09525</name>
</gene>
<comment type="caution">
    <text evidence="1">The sequence shown here is derived from an EMBL/GenBank/DDBJ whole genome shotgun (WGS) entry which is preliminary data.</text>
</comment>
<protein>
    <recommendedName>
        <fullName evidence="3">CopG family transcriptional regulator</fullName>
    </recommendedName>
</protein>
<organism evidence="1 2">
    <name type="scientific">Candidatus Accumulibacter meliphilus</name>
    <dbReference type="NCBI Taxonomy" id="2211374"/>
    <lineage>
        <taxon>Bacteria</taxon>
        <taxon>Pseudomonadati</taxon>
        <taxon>Pseudomonadota</taxon>
        <taxon>Betaproteobacteria</taxon>
        <taxon>Candidatus Accumulibacter</taxon>
    </lineage>
</organism>
<accession>A0A369XLQ0</accession>
<reference evidence="1 2" key="1">
    <citation type="submission" date="2018-05" db="EMBL/GenBank/DDBJ databases">
        <title>Integrated omic analyses show evidence that a Ca. Accumulibacter phosphatis strain performs denitrification under micro-aerobic conditions.</title>
        <authorList>
            <person name="Camejo P.Y."/>
            <person name="Katherine M.D."/>
            <person name="Daniel N.R."/>
        </authorList>
    </citation>
    <scope>NUCLEOTIDE SEQUENCE [LARGE SCALE GENOMIC DNA]</scope>
    <source>
        <strain evidence="1">UW-LDO-IC</strain>
    </source>
</reference>
<sequence>MATMNFSIPDDLKERFNATFAKQNKSAIITRFIEEAIACAERKERRDAAIDRILARLDQRTLVSEDAIRETREEGRP</sequence>